<dbReference type="InterPro" id="IPR051230">
    <property type="entry name" value="APP-Binding"/>
</dbReference>
<reference evidence="4" key="1">
    <citation type="submission" date="2022-11" db="EMBL/GenBank/DDBJ databases">
        <title>Centuries of genome instability and evolution in soft-shell clam transmissible cancer (bioRxiv).</title>
        <authorList>
            <person name="Hart S.F.M."/>
            <person name="Yonemitsu M.A."/>
            <person name="Giersch R.M."/>
            <person name="Beal B.F."/>
            <person name="Arriagada G."/>
            <person name="Davis B.W."/>
            <person name="Ostrander E.A."/>
            <person name="Goff S.P."/>
            <person name="Metzger M.J."/>
        </authorList>
    </citation>
    <scope>NUCLEOTIDE SEQUENCE</scope>
    <source>
        <strain evidence="4">MELC-2E11</strain>
        <tissue evidence="4">Siphon/mantle</tissue>
    </source>
</reference>
<protein>
    <submittedName>
        <fullName evidence="4">SDCB1-like protein</fullName>
    </submittedName>
</protein>
<feature type="compositionally biased region" description="Polar residues" evidence="2">
    <location>
        <begin position="289"/>
        <end position="298"/>
    </location>
</feature>
<dbReference type="InterPro" id="IPR001478">
    <property type="entry name" value="PDZ"/>
</dbReference>
<dbReference type="Gene3D" id="2.30.42.10">
    <property type="match status" value="1"/>
</dbReference>
<evidence type="ECO:0000256" key="1">
    <source>
        <dbReference type="ARBA" id="ARBA00022737"/>
    </source>
</evidence>
<dbReference type="PANTHER" id="PTHR12345:SF3">
    <property type="entry name" value="PDZ DOMAIN-CONTAINING PROTEIN"/>
    <property type="match status" value="1"/>
</dbReference>
<dbReference type="InterPro" id="IPR036034">
    <property type="entry name" value="PDZ_sf"/>
</dbReference>
<accession>A0ABY7FM31</accession>
<dbReference type="Pfam" id="PF17820">
    <property type="entry name" value="PDZ_6"/>
    <property type="match status" value="1"/>
</dbReference>
<feature type="region of interest" description="Disordered" evidence="2">
    <location>
        <begin position="259"/>
        <end position="299"/>
    </location>
</feature>
<dbReference type="InterPro" id="IPR041489">
    <property type="entry name" value="PDZ_6"/>
</dbReference>
<evidence type="ECO:0000313" key="5">
    <source>
        <dbReference type="Proteomes" id="UP001164746"/>
    </source>
</evidence>
<dbReference type="PANTHER" id="PTHR12345">
    <property type="entry name" value="SYNTENIN RELATED"/>
    <property type="match status" value="1"/>
</dbReference>
<evidence type="ECO:0000256" key="2">
    <source>
        <dbReference type="SAM" id="MobiDB-lite"/>
    </source>
</evidence>
<dbReference type="PROSITE" id="PS50106">
    <property type="entry name" value="PDZ"/>
    <property type="match status" value="1"/>
</dbReference>
<dbReference type="EMBL" id="CP111024">
    <property type="protein sequence ID" value="WAR23115.1"/>
    <property type="molecule type" value="Genomic_DNA"/>
</dbReference>
<dbReference type="SMART" id="SM00228">
    <property type="entry name" value="PDZ"/>
    <property type="match status" value="1"/>
</dbReference>
<evidence type="ECO:0000259" key="3">
    <source>
        <dbReference type="PROSITE" id="PS50106"/>
    </source>
</evidence>
<keyword evidence="1" id="KW-0677">Repeat</keyword>
<dbReference type="SUPFAM" id="SSF50156">
    <property type="entry name" value="PDZ domain-like"/>
    <property type="match status" value="1"/>
</dbReference>
<proteinExistence type="predicted"/>
<dbReference type="CDD" id="cd06721">
    <property type="entry name" value="PDZ1_syntenin-like"/>
    <property type="match status" value="1"/>
</dbReference>
<evidence type="ECO:0000313" key="4">
    <source>
        <dbReference type="EMBL" id="WAR23115.1"/>
    </source>
</evidence>
<keyword evidence="5" id="KW-1185">Reference proteome</keyword>
<feature type="domain" description="PDZ" evidence="3">
    <location>
        <begin position="180"/>
        <end position="249"/>
    </location>
</feature>
<organism evidence="4 5">
    <name type="scientific">Mya arenaria</name>
    <name type="common">Soft-shell clam</name>
    <dbReference type="NCBI Taxonomy" id="6604"/>
    <lineage>
        <taxon>Eukaryota</taxon>
        <taxon>Metazoa</taxon>
        <taxon>Spiralia</taxon>
        <taxon>Lophotrochozoa</taxon>
        <taxon>Mollusca</taxon>
        <taxon>Bivalvia</taxon>
        <taxon>Autobranchia</taxon>
        <taxon>Heteroconchia</taxon>
        <taxon>Euheterodonta</taxon>
        <taxon>Imparidentia</taxon>
        <taxon>Neoheterodontei</taxon>
        <taxon>Myida</taxon>
        <taxon>Myoidea</taxon>
        <taxon>Myidae</taxon>
        <taxon>Mya</taxon>
    </lineage>
</organism>
<name>A0ABY7FM31_MYAAR</name>
<sequence length="311" mass="34469">MTLTSLCGAFVYDKSTVLADNIRISKYILYRKVARFNIHSYLFLFKQKRISFTYCTIKYYSAKQQKMSLYPSLEDMKVDQMAQAQRSYEQPQVTYPAQGGAQPGYPPAPQQAPRGSSPSLYPTLDEYMGLQLTPQFVQQNLPEYNQVAIPQNQPSNMMVAPVSGNDVGIRRAEIKQGLREVVACKDADGKIGLRIRHVNNGLFVALVQKDSPAALAGLRFGDQILQINGQSVAGWDTDKAHKVLKAASGDRISFAVRDRPHRNDRLQASVPAGASSCQSPTRPECPDSNRPSPGQLENTVLPMTDIYNPLA</sequence>
<gene>
    <name evidence="4" type="ORF">MAR_036784</name>
</gene>
<dbReference type="Proteomes" id="UP001164746">
    <property type="component" value="Chromosome 13"/>
</dbReference>
<feature type="non-terminal residue" evidence="4">
    <location>
        <position position="311"/>
    </location>
</feature>
<feature type="region of interest" description="Disordered" evidence="2">
    <location>
        <begin position="92"/>
        <end position="118"/>
    </location>
</feature>